<evidence type="ECO:0000313" key="6">
    <source>
        <dbReference type="Proteomes" id="UP000005408"/>
    </source>
</evidence>
<organism evidence="5 6">
    <name type="scientific">Magallana gigas</name>
    <name type="common">Pacific oyster</name>
    <name type="synonym">Crassostrea gigas</name>
    <dbReference type="NCBI Taxonomy" id="29159"/>
    <lineage>
        <taxon>Eukaryota</taxon>
        <taxon>Metazoa</taxon>
        <taxon>Spiralia</taxon>
        <taxon>Lophotrochozoa</taxon>
        <taxon>Mollusca</taxon>
        <taxon>Bivalvia</taxon>
        <taxon>Autobranchia</taxon>
        <taxon>Pteriomorphia</taxon>
        <taxon>Ostreida</taxon>
        <taxon>Ostreoidea</taxon>
        <taxon>Ostreidae</taxon>
        <taxon>Magallana</taxon>
    </lineage>
</organism>
<protein>
    <recommendedName>
        <fullName evidence="4">DDE Tnp4 domain-containing protein</fullName>
    </recommendedName>
</protein>
<keyword evidence="2" id="KW-0479">Metal-binding</keyword>
<dbReference type="InterPro" id="IPR027806">
    <property type="entry name" value="HARBI1_dom"/>
</dbReference>
<evidence type="ECO:0000256" key="2">
    <source>
        <dbReference type="ARBA" id="ARBA00022723"/>
    </source>
</evidence>
<feature type="domain" description="DDE Tnp4" evidence="4">
    <location>
        <begin position="98"/>
        <end position="162"/>
    </location>
</feature>
<evidence type="ECO:0000256" key="3">
    <source>
        <dbReference type="SAM" id="MobiDB-lite"/>
    </source>
</evidence>
<dbReference type="AlphaFoldDB" id="A0A8W8IHS3"/>
<keyword evidence="6" id="KW-1185">Reference proteome</keyword>
<dbReference type="EnsemblMetazoa" id="G14134.2">
    <property type="protein sequence ID" value="G14134.2:cds"/>
    <property type="gene ID" value="G14134"/>
</dbReference>
<name>A0A8W8IHS3_MAGGI</name>
<comment type="cofactor">
    <cofactor evidence="1">
        <name>a divalent metal cation</name>
        <dbReference type="ChEBI" id="CHEBI:60240"/>
    </cofactor>
</comment>
<dbReference type="Proteomes" id="UP000005408">
    <property type="component" value="Unassembled WGS sequence"/>
</dbReference>
<dbReference type="Pfam" id="PF13359">
    <property type="entry name" value="DDE_Tnp_4"/>
    <property type="match status" value="1"/>
</dbReference>
<evidence type="ECO:0000259" key="4">
    <source>
        <dbReference type="Pfam" id="PF13359"/>
    </source>
</evidence>
<sequence length="235" mass="26792">MSLPVRAPQPLVESRNPTDTGPEPSLSVRSGDTRKAQSCSSGNCPSSVWSIMPGHKTEYFNCVLCSKRTKPKERRHIDKSIRKYLKKKFLLEGKENSVICKKGQKQMSTSDANKSRLVTKIRWVVESSNARIKRWRYLDRTLPTNQIPFVGDYVRIVCALSNKFFPPLSKSHSIEEDEADAAKMLYLSKQVNNLQRLVEDNGLNRRPTQWQPVPECGIENFPTLDEEQIMTGYCG</sequence>
<evidence type="ECO:0000313" key="5">
    <source>
        <dbReference type="EnsemblMetazoa" id="G14134.2:cds"/>
    </source>
</evidence>
<feature type="region of interest" description="Disordered" evidence="3">
    <location>
        <begin position="1"/>
        <end position="44"/>
    </location>
</feature>
<evidence type="ECO:0000256" key="1">
    <source>
        <dbReference type="ARBA" id="ARBA00001968"/>
    </source>
</evidence>
<reference evidence="5" key="1">
    <citation type="submission" date="2022-08" db="UniProtKB">
        <authorList>
            <consortium name="EnsemblMetazoa"/>
        </authorList>
    </citation>
    <scope>IDENTIFICATION</scope>
    <source>
        <strain evidence="5">05x7-T-G4-1.051#20</strain>
    </source>
</reference>
<accession>A0A8W8IHS3</accession>
<proteinExistence type="predicted"/>
<dbReference type="GO" id="GO:0046872">
    <property type="term" value="F:metal ion binding"/>
    <property type="evidence" value="ECO:0007669"/>
    <property type="project" value="UniProtKB-KW"/>
</dbReference>